<reference evidence="7" key="2">
    <citation type="submission" date="2021-08" db="EMBL/GenBank/DDBJ databases">
        <authorList>
            <person name="Eriksson T."/>
        </authorList>
    </citation>
    <scope>NUCLEOTIDE SEQUENCE</scope>
    <source>
        <strain evidence="7">Stoneville</strain>
        <tissue evidence="7">Whole head</tissue>
    </source>
</reference>
<dbReference type="InterPro" id="IPR006012">
    <property type="entry name" value="Syntaxin/epimorphin_CS"/>
</dbReference>
<feature type="coiled-coil region" evidence="4">
    <location>
        <begin position="130"/>
        <end position="157"/>
    </location>
</feature>
<evidence type="ECO:0000256" key="1">
    <source>
        <dbReference type="ARBA" id="ARBA00004211"/>
    </source>
</evidence>
<dbReference type="CDD" id="cd15875">
    <property type="entry name" value="SNARE_syntaxin7"/>
    <property type="match status" value="1"/>
</dbReference>
<feature type="compositionally biased region" description="Basic residues" evidence="5">
    <location>
        <begin position="277"/>
        <end position="290"/>
    </location>
</feature>
<protein>
    <recommendedName>
        <fullName evidence="6">t-SNARE coiled-coil homology domain-containing protein</fullName>
    </recommendedName>
</protein>
<dbReference type="Gene3D" id="1.20.5.110">
    <property type="match status" value="1"/>
</dbReference>
<dbReference type="GO" id="GO:0006886">
    <property type="term" value="P:intracellular protein transport"/>
    <property type="evidence" value="ECO:0007669"/>
    <property type="project" value="InterPro"/>
</dbReference>
<keyword evidence="4" id="KW-0175">Coiled coil</keyword>
<accession>A0A8J6HDQ5</accession>
<dbReference type="PANTHER" id="PTHR22684">
    <property type="entry name" value="NULP1-RELATED"/>
    <property type="match status" value="1"/>
</dbReference>
<keyword evidence="8" id="KW-1185">Reference proteome</keyword>
<organism evidence="7 8">
    <name type="scientific">Tenebrio molitor</name>
    <name type="common">Yellow mealworm beetle</name>
    <dbReference type="NCBI Taxonomy" id="7067"/>
    <lineage>
        <taxon>Eukaryota</taxon>
        <taxon>Metazoa</taxon>
        <taxon>Ecdysozoa</taxon>
        <taxon>Arthropoda</taxon>
        <taxon>Hexapoda</taxon>
        <taxon>Insecta</taxon>
        <taxon>Pterygota</taxon>
        <taxon>Neoptera</taxon>
        <taxon>Endopterygota</taxon>
        <taxon>Coleoptera</taxon>
        <taxon>Polyphaga</taxon>
        <taxon>Cucujiformia</taxon>
        <taxon>Tenebrionidae</taxon>
        <taxon>Tenebrio</taxon>
    </lineage>
</organism>
<evidence type="ECO:0000256" key="4">
    <source>
        <dbReference type="SAM" id="Coils"/>
    </source>
</evidence>
<dbReference type="AlphaFoldDB" id="A0A8J6HDQ5"/>
<keyword evidence="3" id="KW-0532">Neurotransmitter transport</keyword>
<comment type="caution">
    <text evidence="7">The sequence shown here is derived from an EMBL/GenBank/DDBJ whole genome shotgun (WGS) entry which is preliminary data.</text>
</comment>
<dbReference type="EMBL" id="JABDTM020025902">
    <property type="protein sequence ID" value="KAH0812626.1"/>
    <property type="molecule type" value="Genomic_DNA"/>
</dbReference>
<dbReference type="Pfam" id="PF04910">
    <property type="entry name" value="Tcf25"/>
    <property type="match status" value="1"/>
</dbReference>
<name>A0A8J6HDQ5_TENMO</name>
<dbReference type="GO" id="GO:0005484">
    <property type="term" value="F:SNAP receptor activity"/>
    <property type="evidence" value="ECO:0007669"/>
    <property type="project" value="InterPro"/>
</dbReference>
<dbReference type="InterPro" id="IPR010989">
    <property type="entry name" value="SNARE"/>
</dbReference>
<comment type="similarity">
    <text evidence="2">Belongs to the syntaxin family.</text>
</comment>
<dbReference type="InterPro" id="IPR006994">
    <property type="entry name" value="TCF25/Rqc1"/>
</dbReference>
<dbReference type="GO" id="GO:0016020">
    <property type="term" value="C:membrane"/>
    <property type="evidence" value="ECO:0007669"/>
    <property type="project" value="UniProtKB-SubCell"/>
</dbReference>
<feature type="region of interest" description="Disordered" evidence="5">
    <location>
        <begin position="245"/>
        <end position="307"/>
    </location>
</feature>
<keyword evidence="3" id="KW-0813">Transport</keyword>
<feature type="region of interest" description="Disordered" evidence="5">
    <location>
        <begin position="835"/>
        <end position="854"/>
    </location>
</feature>
<gene>
    <name evidence="7" type="ORF">GEV33_010165</name>
</gene>
<evidence type="ECO:0000313" key="8">
    <source>
        <dbReference type="Proteomes" id="UP000719412"/>
    </source>
</evidence>
<proteinExistence type="inferred from homology"/>
<dbReference type="Gene3D" id="1.20.58.70">
    <property type="match status" value="1"/>
</dbReference>
<comment type="subcellular location">
    <subcellularLocation>
        <location evidence="1">Membrane</location>
        <topology evidence="1">Single-pass type IV membrane protein</topology>
    </subcellularLocation>
</comment>
<evidence type="ECO:0000256" key="5">
    <source>
        <dbReference type="SAM" id="MobiDB-lite"/>
    </source>
</evidence>
<dbReference type="PROSITE" id="PS50192">
    <property type="entry name" value="T_SNARE"/>
    <property type="match status" value="1"/>
</dbReference>
<feature type="domain" description="T-SNARE coiled-coil homology" evidence="6">
    <location>
        <begin position="134"/>
        <end position="196"/>
    </location>
</feature>
<dbReference type="InterPro" id="IPR006011">
    <property type="entry name" value="Syntaxin_N"/>
</dbReference>
<dbReference type="PANTHER" id="PTHR22684:SF0">
    <property type="entry name" value="RIBOSOME QUALITY CONTROL COMPLEX SUBUNIT TCF25"/>
    <property type="match status" value="1"/>
</dbReference>
<reference evidence="7" key="1">
    <citation type="journal article" date="2020" name="J Insects Food Feed">
        <title>The yellow mealworm (Tenebrio molitor) genome: a resource for the emerging insects as food and feed industry.</title>
        <authorList>
            <person name="Eriksson T."/>
            <person name="Andere A."/>
            <person name="Kelstrup H."/>
            <person name="Emery V."/>
            <person name="Picard C."/>
        </authorList>
    </citation>
    <scope>NUCLEOTIDE SEQUENCE</scope>
    <source>
        <strain evidence="7">Stoneville</strain>
        <tissue evidence="7">Whole head</tissue>
    </source>
</reference>
<sequence>MESFSYQNGGQNREQDFQKLSQTIGTSIQKISQNDTNGYIKDLNAITPSLSQSEQRQRKMQRERLQDEFTATLSMFQTAQRSTAQKEKEQVNKAKAQAYGEPFLSSYKKDEQLIELQDSSAAKQQVQMQEESELRALQEQEQSIRQLESDINDVNQIFKELGALVHEQGEVIDSIESNVERTNDFVSQGGQQLREASTYKNKLRRKKLILGDKDIVDDISDTETDIPVSGGARRKQLNINRYDLLNQQSHSESEVKEDDNETEAAKSCEGDPNHEAVKRKKKKKKKKSGKHVNTQRSSEDNADIDEVERSVREVNRLLGENHVPKVSSTPPINTKHDKGVHSKNILSVQHKHLNPNNELKRIFGSKIIQAEHKRKNRGRGHVKTTWLVNSKDTWPQVGKSGLSMNLLENKQGVQYFTYEHSQSYRQIQNRFLESVESLNPDNIVAIINDQPYHIDALIQLSDLCKLSEDLAMAAELIERALYCLEYAFHPLFNVAQGNCRLDYRRQENRALYITLFKHLTFVGGRACCRTSLEFCKLLLSLDPEGDPLAIKLAIDFYALRAREYTWLIDFYDEWETTKNLSQLPNFAFSTAVAHFYTSSGDTAKADGFLQDALLMFPGVLMPLLEKCSVQIDNRVVTHKFFSSANEHKQTAALTQLIQLYVSRCYHVWKDSDLMHWLEKNVHVVLDRVDKNDPIAKDYEMKRSKRYQGPLPRSIARHILLSDIKDLTPITDDFSGPVLGFDPLPPKDSINIYTKPKRPTVATNSSIPLGIFFRSILPNFDPNQIPQNLLEPGRDEDGAVALPVYENNANNEGGDLRRSVASLVGAMRDLLNNIRPPEMEVPNDADVDEDYDDLT</sequence>
<dbReference type="SUPFAM" id="SSF47661">
    <property type="entry name" value="t-snare proteins"/>
    <property type="match status" value="1"/>
</dbReference>
<feature type="compositionally biased region" description="Acidic residues" evidence="5">
    <location>
        <begin position="840"/>
        <end position="854"/>
    </location>
</feature>
<dbReference type="GO" id="GO:0006836">
    <property type="term" value="P:neurotransmitter transport"/>
    <property type="evidence" value="ECO:0007669"/>
    <property type="project" value="UniProtKB-KW"/>
</dbReference>
<dbReference type="PROSITE" id="PS00914">
    <property type="entry name" value="SYNTAXIN"/>
    <property type="match status" value="1"/>
</dbReference>
<dbReference type="Pfam" id="PF14523">
    <property type="entry name" value="Syntaxin_2"/>
    <property type="match status" value="1"/>
</dbReference>
<dbReference type="Pfam" id="PF05739">
    <property type="entry name" value="SNARE"/>
    <property type="match status" value="1"/>
</dbReference>
<feature type="compositionally biased region" description="Basic and acidic residues" evidence="5">
    <location>
        <begin position="263"/>
        <end position="276"/>
    </location>
</feature>
<dbReference type="GO" id="GO:1990112">
    <property type="term" value="C:RQC complex"/>
    <property type="evidence" value="ECO:0007669"/>
    <property type="project" value="TreeGrafter"/>
</dbReference>
<evidence type="ECO:0000256" key="3">
    <source>
        <dbReference type="ARBA" id="ARBA00022775"/>
    </source>
</evidence>
<dbReference type="GO" id="GO:0016192">
    <property type="term" value="P:vesicle-mediated transport"/>
    <property type="evidence" value="ECO:0007669"/>
    <property type="project" value="InterPro"/>
</dbReference>
<evidence type="ECO:0000313" key="7">
    <source>
        <dbReference type="EMBL" id="KAH0812626.1"/>
    </source>
</evidence>
<evidence type="ECO:0000256" key="2">
    <source>
        <dbReference type="ARBA" id="ARBA00009063"/>
    </source>
</evidence>
<dbReference type="Proteomes" id="UP000719412">
    <property type="component" value="Unassembled WGS sequence"/>
</dbReference>
<dbReference type="SMART" id="SM00397">
    <property type="entry name" value="t_SNARE"/>
    <property type="match status" value="1"/>
</dbReference>
<evidence type="ECO:0000259" key="6">
    <source>
        <dbReference type="PROSITE" id="PS50192"/>
    </source>
</evidence>
<dbReference type="InterPro" id="IPR000727">
    <property type="entry name" value="T_SNARE_dom"/>
</dbReference>